<keyword evidence="3" id="KW-1185">Reference proteome</keyword>
<dbReference type="EMBL" id="VSWC01000157">
    <property type="protein sequence ID" value="KAA1074729.1"/>
    <property type="molecule type" value="Genomic_DNA"/>
</dbReference>
<dbReference type="Proteomes" id="UP000324748">
    <property type="component" value="Unassembled WGS sequence"/>
</dbReference>
<organism evidence="2 3">
    <name type="scientific">Puccinia graminis f. sp. tritici</name>
    <dbReference type="NCBI Taxonomy" id="56615"/>
    <lineage>
        <taxon>Eukaryota</taxon>
        <taxon>Fungi</taxon>
        <taxon>Dikarya</taxon>
        <taxon>Basidiomycota</taxon>
        <taxon>Pucciniomycotina</taxon>
        <taxon>Pucciniomycetes</taxon>
        <taxon>Pucciniales</taxon>
        <taxon>Pucciniaceae</taxon>
        <taxon>Puccinia</taxon>
    </lineage>
</organism>
<evidence type="ECO:0000313" key="2">
    <source>
        <dbReference type="EMBL" id="KAA1074729.1"/>
    </source>
</evidence>
<sequence>MQLSNILCVLNLLNCYLISAHPTLYPKNLAKREIEGVAFGTQIHHLNKRMEPSTSGGKKLSQEELLALINEKTAYHQERLDQVESNIAKGRAKSIEQQTEILQRTGFLRPKINQDPDKAK</sequence>
<feature type="signal peptide" evidence="1">
    <location>
        <begin position="1"/>
        <end position="20"/>
    </location>
</feature>
<comment type="caution">
    <text evidence="2">The sequence shown here is derived from an EMBL/GenBank/DDBJ whole genome shotgun (WGS) entry which is preliminary data.</text>
</comment>
<evidence type="ECO:0000256" key="1">
    <source>
        <dbReference type="SAM" id="SignalP"/>
    </source>
</evidence>
<name>A0A5B0MF25_PUCGR</name>
<keyword evidence="1" id="KW-0732">Signal</keyword>
<dbReference type="AlphaFoldDB" id="A0A5B0MF25"/>
<protein>
    <submittedName>
        <fullName evidence="2">Uncharacterized protein</fullName>
    </submittedName>
</protein>
<reference evidence="2 3" key="1">
    <citation type="submission" date="2019-05" db="EMBL/GenBank/DDBJ databases">
        <title>Emergence of the Ug99 lineage of the wheat stem rust pathogen through somatic hybridization.</title>
        <authorList>
            <person name="Li F."/>
            <person name="Upadhyaya N.M."/>
            <person name="Sperschneider J."/>
            <person name="Matny O."/>
            <person name="Nguyen-Phuc H."/>
            <person name="Mago R."/>
            <person name="Raley C."/>
            <person name="Miller M.E."/>
            <person name="Silverstein K.A.T."/>
            <person name="Henningsen E."/>
            <person name="Hirsch C.D."/>
            <person name="Visser B."/>
            <person name="Pretorius Z.A."/>
            <person name="Steffenson B.J."/>
            <person name="Schwessinger B."/>
            <person name="Dodds P.N."/>
            <person name="Figueroa M."/>
        </authorList>
    </citation>
    <scope>NUCLEOTIDE SEQUENCE [LARGE SCALE GENOMIC DNA]</scope>
    <source>
        <strain evidence="2">21-0</strain>
    </source>
</reference>
<proteinExistence type="predicted"/>
<evidence type="ECO:0000313" key="3">
    <source>
        <dbReference type="Proteomes" id="UP000324748"/>
    </source>
</evidence>
<gene>
    <name evidence="2" type="ORF">PGT21_017304</name>
</gene>
<feature type="chain" id="PRO_5023014440" evidence="1">
    <location>
        <begin position="21"/>
        <end position="120"/>
    </location>
</feature>
<accession>A0A5B0MF25</accession>